<dbReference type="EMBL" id="JBBDHC010000004">
    <property type="protein sequence ID" value="MEJ1248838.1"/>
    <property type="molecule type" value="Genomic_DNA"/>
</dbReference>
<dbReference type="AlphaFoldDB" id="A0AAW9R3U4"/>
<evidence type="ECO:0000256" key="1">
    <source>
        <dbReference type="ARBA" id="ARBA00009129"/>
    </source>
</evidence>
<gene>
    <name evidence="3" type="ORF">WB794_04000</name>
</gene>
<dbReference type="InterPro" id="IPR050423">
    <property type="entry name" value="UPF0337_stress_rsp"/>
</dbReference>
<dbReference type="Gene3D" id="1.10.1470.10">
    <property type="entry name" value="YjbJ"/>
    <property type="match status" value="1"/>
</dbReference>
<name>A0AAW9R3U4_9GAMM</name>
<dbReference type="SUPFAM" id="SSF69047">
    <property type="entry name" value="Hypothetical protein YjbJ"/>
    <property type="match status" value="1"/>
</dbReference>
<dbReference type="PIRSF" id="PIRSF039008">
    <property type="entry name" value="YjbJ"/>
    <property type="match status" value="1"/>
</dbReference>
<accession>A0AAW9R3U4</accession>
<dbReference type="InterPro" id="IPR008462">
    <property type="entry name" value="CsbD"/>
</dbReference>
<protein>
    <submittedName>
        <fullName evidence="3">CsbD family protein</fullName>
    </submittedName>
</protein>
<comment type="caution">
    <text evidence="3">The sequence shown here is derived from an EMBL/GenBank/DDBJ whole genome shotgun (WGS) entry which is preliminary data.</text>
</comment>
<dbReference type="Pfam" id="PF05532">
    <property type="entry name" value="CsbD"/>
    <property type="match status" value="1"/>
</dbReference>
<dbReference type="InterPro" id="IPR026042">
    <property type="entry name" value="YjbJ"/>
</dbReference>
<feature type="domain" description="CsbD-like" evidence="2">
    <location>
        <begin position="4"/>
        <end position="56"/>
    </location>
</feature>
<sequence length="65" mass="7481">MNEDRIKGQWKQLSGKVKARWGKLTNDDVRVEEGNAEYLIGKLQERYGLAKDVAKKEVNDFVDSL</sequence>
<evidence type="ECO:0000313" key="3">
    <source>
        <dbReference type="EMBL" id="MEJ1248838.1"/>
    </source>
</evidence>
<dbReference type="PANTHER" id="PTHR34977:SF1">
    <property type="entry name" value="UPF0337 PROTEIN YJBJ"/>
    <property type="match status" value="1"/>
</dbReference>
<proteinExistence type="inferred from homology"/>
<evidence type="ECO:0000313" key="4">
    <source>
        <dbReference type="Proteomes" id="UP001364472"/>
    </source>
</evidence>
<organism evidence="3 4">
    <name type="scientific">Denitratimonas tolerans</name>
    <dbReference type="NCBI Taxonomy" id="1338420"/>
    <lineage>
        <taxon>Bacteria</taxon>
        <taxon>Pseudomonadati</taxon>
        <taxon>Pseudomonadota</taxon>
        <taxon>Gammaproteobacteria</taxon>
        <taxon>Lysobacterales</taxon>
        <taxon>Lysobacteraceae</taxon>
        <taxon>Denitratimonas</taxon>
    </lineage>
</organism>
<dbReference type="InterPro" id="IPR036629">
    <property type="entry name" value="YjbJ_sf"/>
</dbReference>
<comment type="similarity">
    <text evidence="1">Belongs to the UPF0337 (CsbD) family.</text>
</comment>
<dbReference type="Proteomes" id="UP001364472">
    <property type="component" value="Unassembled WGS sequence"/>
</dbReference>
<keyword evidence="4" id="KW-1185">Reference proteome</keyword>
<dbReference type="PANTHER" id="PTHR34977">
    <property type="entry name" value="UPF0337 PROTEIN YJBJ"/>
    <property type="match status" value="1"/>
</dbReference>
<evidence type="ECO:0000259" key="2">
    <source>
        <dbReference type="Pfam" id="PF05532"/>
    </source>
</evidence>
<reference evidence="3 4" key="1">
    <citation type="journal article" date="2016" name="Antonie Van Leeuwenhoek">
        <title>Denitratimonas tolerans gen. nov., sp. nov., a denitrifying bacterium isolated from a bioreactor for tannery wastewater treatment.</title>
        <authorList>
            <person name="Han S.I."/>
            <person name="Kim J.O."/>
            <person name="Lee Y.R."/>
            <person name="Ekpeghere K.I."/>
            <person name="Koh S.C."/>
            <person name="Whang K.S."/>
        </authorList>
    </citation>
    <scope>NUCLEOTIDE SEQUENCE [LARGE SCALE GENOMIC DNA]</scope>
    <source>
        <strain evidence="3 4">KACC 17565</strain>
    </source>
</reference>
<dbReference type="RefSeq" id="WP_337334558.1">
    <property type="nucleotide sequence ID" value="NZ_JBBDHC010000004.1"/>
</dbReference>